<protein>
    <submittedName>
        <fullName evidence="1">Uncharacterized protein</fullName>
    </submittedName>
</protein>
<evidence type="ECO:0000313" key="1">
    <source>
        <dbReference type="EMBL" id="KAI0052718.1"/>
    </source>
</evidence>
<proteinExistence type="predicted"/>
<reference evidence="1" key="1">
    <citation type="submission" date="2021-02" db="EMBL/GenBank/DDBJ databases">
        <authorList>
            <consortium name="DOE Joint Genome Institute"/>
            <person name="Ahrendt S."/>
            <person name="Looney B.P."/>
            <person name="Miyauchi S."/>
            <person name="Morin E."/>
            <person name="Drula E."/>
            <person name="Courty P.E."/>
            <person name="Chicoki N."/>
            <person name="Fauchery L."/>
            <person name="Kohler A."/>
            <person name="Kuo A."/>
            <person name="Labutti K."/>
            <person name="Pangilinan J."/>
            <person name="Lipzen A."/>
            <person name="Riley R."/>
            <person name="Andreopoulos W."/>
            <person name="He G."/>
            <person name="Johnson J."/>
            <person name="Barry K.W."/>
            <person name="Grigoriev I.V."/>
            <person name="Nagy L."/>
            <person name="Hibbett D."/>
            <person name="Henrissat B."/>
            <person name="Matheny P.B."/>
            <person name="Labbe J."/>
            <person name="Martin F."/>
        </authorList>
    </citation>
    <scope>NUCLEOTIDE SEQUENCE</scope>
    <source>
        <strain evidence="1">FP105234-sp</strain>
    </source>
</reference>
<dbReference type="EMBL" id="MU275844">
    <property type="protein sequence ID" value="KAI0052718.1"/>
    <property type="molecule type" value="Genomic_DNA"/>
</dbReference>
<organism evidence="1 2">
    <name type="scientific">Auriscalpium vulgare</name>
    <dbReference type="NCBI Taxonomy" id="40419"/>
    <lineage>
        <taxon>Eukaryota</taxon>
        <taxon>Fungi</taxon>
        <taxon>Dikarya</taxon>
        <taxon>Basidiomycota</taxon>
        <taxon>Agaricomycotina</taxon>
        <taxon>Agaricomycetes</taxon>
        <taxon>Russulales</taxon>
        <taxon>Auriscalpiaceae</taxon>
        <taxon>Auriscalpium</taxon>
    </lineage>
</organism>
<sequence length="1299" mass="145947">MSGHTADRSHDGARERAGSSPSMSNGRTSTDQSDVFDFSKLDGKDVGEQLVILNTMMSVAVRIKEGAETMLGMHNSQLTETLRQQVESELQMARSRIEQVSRRLDSHRRINDDRDDFRTVLQQASGYIKTLASLGRSYASPSTSPSSSSMPSGSIYKDVETTRARVEAMTKLIAILQRNLRVRYELDVAQVVQAAIPALSDRSSQFCRATAYRLIRHIIVDVDSVKRLGEQPLDWYIVKSLTLDNKHTVEKEQVIKLIRAIVEIGSQRRDPHNTACSGTVPLSEPVMRAFVAVAEQPDDPFRSMCIQTLAEILLIDIELVAKAGGIRVLLHTLAEGPMELSSMLNAVFLCIVDSPRTRAFLAPGMDLEMGLSGVTDAYGKDAAEHSDRVKSVCKNIACMLRSWSGLIYLCMADFRAIRAIIDTLRIPSLEHRETVLDMFFDLLNIKTSDWYQTFINGRRLTMYHHSKQAKEHDSGLDADIQQRQSEPLKLTDQYIALLILVFTKAGLLDALTDMFAEATTGNNLSRKGTLLMAELLQLANKVLPLSMAAQLQQIPDVFSLASDYKDGEHRIIGTSTLSSIDSFNRNRARLHTTPVTSNRPRANSVEDAIRRGQRQVEQVKIKMGLQMDDKTFQAALLETQVMLTKDHNKWNFETLQDLIEGPLLNPKRMEEAIKVSRFIRRLMSFFHPFSHRFSDMERVKINMRWVRLGCTLLTTLMASPDGQRFLSSEDDLLKQITRSFAQLDPFNGTPESDPIFSKKRVSDTLTYGYLEMLGTLSKHKEGIELMEKFKVFTAFYHLSELRSREDLIKGIIENIDYSIDGHPRIVLSKALTSSYKHIRLYATNHLGSMILHSPTANTWTLRLLLTQLYDPAMEVCEMATHFLEEACESMDILQLVVAMQPTLEHLGDVGQTLLLKFMSTPMGFRYLFDTGYIDREMDIWFHDRNISYVIQIEIFLAKALDFLPSDDYETKTFDGVVPPHFYGEVAKTDLGCQILHEKGHFSEFALFIRQHGLESEDPEVILKLKSILWAVGSIGSSAGGLLFLEEDEIIPVILEIAEQSLVLSVRGTCFFVLGLISSTPQGAEVLDDYDWEATVSPLGLPTGLCVPQDIEKFISIPPWEPIQLRGDGDLRLIPLSSPEEIEVHTAISNLSNSVIANTASRSLAKLKTRPEYQAVFSSVPMFYRALHTISTSRYRLPVRRFILDLFDIDLDLDIVKQLAECAKELALPPAAVEPEEPAEVKSEPAPGRSRAKSVLFAARPRWHASESDEEEDGPPPKALQNAPPVMNLRPQSMVVGFGD</sequence>
<reference evidence="1" key="2">
    <citation type="journal article" date="2022" name="New Phytol.">
        <title>Evolutionary transition to the ectomycorrhizal habit in the genomes of a hyperdiverse lineage of mushroom-forming fungi.</title>
        <authorList>
            <person name="Looney B."/>
            <person name="Miyauchi S."/>
            <person name="Morin E."/>
            <person name="Drula E."/>
            <person name="Courty P.E."/>
            <person name="Kohler A."/>
            <person name="Kuo A."/>
            <person name="LaButti K."/>
            <person name="Pangilinan J."/>
            <person name="Lipzen A."/>
            <person name="Riley R."/>
            <person name="Andreopoulos W."/>
            <person name="He G."/>
            <person name="Johnson J."/>
            <person name="Nolan M."/>
            <person name="Tritt A."/>
            <person name="Barry K.W."/>
            <person name="Grigoriev I.V."/>
            <person name="Nagy L.G."/>
            <person name="Hibbett D."/>
            <person name="Henrissat B."/>
            <person name="Matheny P.B."/>
            <person name="Labbe J."/>
            <person name="Martin F.M."/>
        </authorList>
    </citation>
    <scope>NUCLEOTIDE SEQUENCE</scope>
    <source>
        <strain evidence="1">FP105234-sp</strain>
    </source>
</reference>
<evidence type="ECO:0000313" key="2">
    <source>
        <dbReference type="Proteomes" id="UP000814033"/>
    </source>
</evidence>
<keyword evidence="2" id="KW-1185">Reference proteome</keyword>
<dbReference type="Proteomes" id="UP000814033">
    <property type="component" value="Unassembled WGS sequence"/>
</dbReference>
<comment type="caution">
    <text evidence="1">The sequence shown here is derived from an EMBL/GenBank/DDBJ whole genome shotgun (WGS) entry which is preliminary data.</text>
</comment>
<name>A0ACB8SA84_9AGAM</name>
<accession>A0ACB8SA84</accession>
<gene>
    <name evidence="1" type="ORF">FA95DRAFT_1553382</name>
</gene>